<dbReference type="InterPro" id="IPR050600">
    <property type="entry name" value="SETD3_SETD6_MTase"/>
</dbReference>
<organism evidence="2 3">
    <name type="scientific">Tolypocladium paradoxum</name>
    <dbReference type="NCBI Taxonomy" id="94208"/>
    <lineage>
        <taxon>Eukaryota</taxon>
        <taxon>Fungi</taxon>
        <taxon>Dikarya</taxon>
        <taxon>Ascomycota</taxon>
        <taxon>Pezizomycotina</taxon>
        <taxon>Sordariomycetes</taxon>
        <taxon>Hypocreomycetidae</taxon>
        <taxon>Hypocreales</taxon>
        <taxon>Ophiocordycipitaceae</taxon>
        <taxon>Tolypocladium</taxon>
    </lineage>
</organism>
<comment type="caution">
    <text evidence="2">The sequence shown here is derived from an EMBL/GenBank/DDBJ whole genome shotgun (WGS) entry which is preliminary data.</text>
</comment>
<evidence type="ECO:0000313" key="3">
    <source>
        <dbReference type="Proteomes" id="UP000237481"/>
    </source>
</evidence>
<gene>
    <name evidence="2" type="ORF">TPAR_01966</name>
</gene>
<dbReference type="PANTHER" id="PTHR13271">
    <property type="entry name" value="UNCHARACTERIZED PUTATIVE METHYLTRANSFERASE"/>
    <property type="match status" value="1"/>
</dbReference>
<dbReference type="GO" id="GO:0016279">
    <property type="term" value="F:protein-lysine N-methyltransferase activity"/>
    <property type="evidence" value="ECO:0007669"/>
    <property type="project" value="UniProtKB-ARBA"/>
</dbReference>
<dbReference type="AlphaFoldDB" id="A0A2S4L5V2"/>
<keyword evidence="3" id="KW-1185">Reference proteome</keyword>
<evidence type="ECO:0000259" key="1">
    <source>
        <dbReference type="PROSITE" id="PS50280"/>
    </source>
</evidence>
<dbReference type="InterPro" id="IPR001214">
    <property type="entry name" value="SET_dom"/>
</dbReference>
<dbReference type="Gene3D" id="3.90.1410.10">
    <property type="entry name" value="set domain protein methyltransferase, domain 1"/>
    <property type="match status" value="1"/>
</dbReference>
<name>A0A2S4L5V2_9HYPO</name>
<dbReference type="InterPro" id="IPR046341">
    <property type="entry name" value="SET_dom_sf"/>
</dbReference>
<dbReference type="PROSITE" id="PS50280">
    <property type="entry name" value="SET"/>
    <property type="match status" value="1"/>
</dbReference>
<protein>
    <recommendedName>
        <fullName evidence="1">SET domain-containing protein</fullName>
    </recommendedName>
</protein>
<dbReference type="PANTHER" id="PTHR13271:SF137">
    <property type="entry name" value="SET DOMAIN-CONTAINING PROTEIN"/>
    <property type="match status" value="1"/>
</dbReference>
<dbReference type="Proteomes" id="UP000237481">
    <property type="component" value="Unassembled WGS sequence"/>
</dbReference>
<evidence type="ECO:0000313" key="2">
    <source>
        <dbReference type="EMBL" id="POR37826.1"/>
    </source>
</evidence>
<sequence>MTTIDGLLRRADEEGVQVFGITPTGFPGRGIGVMATRDLERGDIIMTIPVQAIHSLHTVPEDIVCKLSRDISIHGLLAAELALQHTASADLAELVPKWTDFEATIPYLWPAELQRLLPGEARCLLTKQQTKFEKDWDMFRNGFASKSRQDYLYAWLLVNTRAFYYETSAMMLFPWHDRLALLPVADLFNHSDTGCSVSFSTESYTVTADRRYYAGDEVYTSYGEHSNDFLLAEYGFLPSENRWDKVCLDDLLLPRLTPKQKSELRENGCLGDFILHDGLKKCDNIWIALRLLCCVDASWQRYIDGEEDAEGTLAKATELLPALLEGYLGRIKEIQTEIRALQVGRDCQQKLLVRRWEQIEALVRQAMVMNGPPYE</sequence>
<dbReference type="Pfam" id="PF00856">
    <property type="entry name" value="SET"/>
    <property type="match status" value="1"/>
</dbReference>
<dbReference type="STRING" id="94208.A0A2S4L5V2"/>
<dbReference type="OrthoDB" id="441812at2759"/>
<reference evidence="2 3" key="1">
    <citation type="submission" date="2018-01" db="EMBL/GenBank/DDBJ databases">
        <title>Harnessing the power of phylogenomics to disentangle the directionality and signatures of interkingdom host jumping in the parasitic fungal genus Tolypocladium.</title>
        <authorList>
            <person name="Quandt C.A."/>
            <person name="Patterson W."/>
            <person name="Spatafora J.W."/>
        </authorList>
    </citation>
    <scope>NUCLEOTIDE SEQUENCE [LARGE SCALE GENOMIC DNA]</scope>
    <source>
        <strain evidence="2 3">NRBC 100945</strain>
    </source>
</reference>
<accession>A0A2S4L5V2</accession>
<feature type="domain" description="SET" evidence="1">
    <location>
        <begin position="14"/>
        <end position="223"/>
    </location>
</feature>
<dbReference type="EMBL" id="PKSG01000200">
    <property type="protein sequence ID" value="POR37826.1"/>
    <property type="molecule type" value="Genomic_DNA"/>
</dbReference>
<dbReference type="SUPFAM" id="SSF82199">
    <property type="entry name" value="SET domain"/>
    <property type="match status" value="1"/>
</dbReference>
<proteinExistence type="predicted"/>